<comment type="caution">
    <text evidence="1">The sequence shown here is derived from an EMBL/GenBank/DDBJ whole genome shotgun (WGS) entry which is preliminary data.</text>
</comment>
<sequence>MNGDHRGSRVFHAQREIQGCFLTHAVTAAEFAGDRLCGALRYRPQDRLSPLRIQHQCRAFSVFDDLRGRAAHIDVNQQNLRPIFKRCGDFSQDVRIAAEQLDRNGRLIGGQPQQLPGVLVLIVQCLGTDHLGKGQIRTLFCQDAPKRPVRYPGQRSHQHGSDLDRFIQLDQWISSFWGFYNQRAAG</sequence>
<evidence type="ECO:0000313" key="1">
    <source>
        <dbReference type="EMBL" id="MPN45396.1"/>
    </source>
</evidence>
<reference evidence="1" key="1">
    <citation type="submission" date="2019-08" db="EMBL/GenBank/DDBJ databases">
        <authorList>
            <person name="Kucharzyk K."/>
            <person name="Murdoch R.W."/>
            <person name="Higgins S."/>
            <person name="Loffler F."/>
        </authorList>
    </citation>
    <scope>NUCLEOTIDE SEQUENCE</scope>
</reference>
<dbReference type="EMBL" id="VSSQ01105259">
    <property type="protein sequence ID" value="MPN45396.1"/>
    <property type="molecule type" value="Genomic_DNA"/>
</dbReference>
<proteinExistence type="predicted"/>
<name>A0A645I3E8_9ZZZZ</name>
<accession>A0A645I3E8</accession>
<protein>
    <submittedName>
        <fullName evidence="1">Uncharacterized protein</fullName>
    </submittedName>
</protein>
<dbReference type="AlphaFoldDB" id="A0A645I3E8"/>
<organism evidence="1">
    <name type="scientific">bioreactor metagenome</name>
    <dbReference type="NCBI Taxonomy" id="1076179"/>
    <lineage>
        <taxon>unclassified sequences</taxon>
        <taxon>metagenomes</taxon>
        <taxon>ecological metagenomes</taxon>
    </lineage>
</organism>
<gene>
    <name evidence="1" type="ORF">SDC9_192963</name>
</gene>